<dbReference type="GO" id="GO:0004523">
    <property type="term" value="F:RNA-DNA hybrid ribonuclease activity"/>
    <property type="evidence" value="ECO:0007669"/>
    <property type="project" value="InterPro"/>
</dbReference>
<evidence type="ECO:0000313" key="4">
    <source>
        <dbReference type="Proteomes" id="UP000596661"/>
    </source>
</evidence>
<reference evidence="3" key="2">
    <citation type="submission" date="2021-03" db="UniProtKB">
        <authorList>
            <consortium name="EnsemblPlants"/>
        </authorList>
    </citation>
    <scope>IDENTIFICATION</scope>
</reference>
<dbReference type="PANTHER" id="PTHR47074">
    <property type="entry name" value="BNAC02G40300D PROTEIN"/>
    <property type="match status" value="1"/>
</dbReference>
<dbReference type="Gramene" id="evm.model.02.1162">
    <property type="protein sequence ID" value="cds.evm.model.02.1162"/>
    <property type="gene ID" value="evm.TU.02.1162"/>
</dbReference>
<proteinExistence type="predicted"/>
<organism evidence="3 4">
    <name type="scientific">Cannabis sativa</name>
    <name type="common">Hemp</name>
    <name type="synonym">Marijuana</name>
    <dbReference type="NCBI Taxonomy" id="3483"/>
    <lineage>
        <taxon>Eukaryota</taxon>
        <taxon>Viridiplantae</taxon>
        <taxon>Streptophyta</taxon>
        <taxon>Embryophyta</taxon>
        <taxon>Tracheophyta</taxon>
        <taxon>Spermatophyta</taxon>
        <taxon>Magnoliopsida</taxon>
        <taxon>eudicotyledons</taxon>
        <taxon>Gunneridae</taxon>
        <taxon>Pentapetalae</taxon>
        <taxon>rosids</taxon>
        <taxon>fabids</taxon>
        <taxon>Rosales</taxon>
        <taxon>Cannabaceae</taxon>
        <taxon>Cannabis</taxon>
    </lineage>
</organism>
<dbReference type="PANTHER" id="PTHR47074:SF11">
    <property type="entry name" value="REVERSE TRANSCRIPTASE-LIKE PROTEIN"/>
    <property type="match status" value="1"/>
</dbReference>
<dbReference type="GO" id="GO:0003676">
    <property type="term" value="F:nucleic acid binding"/>
    <property type="evidence" value="ECO:0007669"/>
    <property type="project" value="InterPro"/>
</dbReference>
<dbReference type="Pfam" id="PF13966">
    <property type="entry name" value="zf-RVT"/>
    <property type="match status" value="1"/>
</dbReference>
<dbReference type="Pfam" id="PF13456">
    <property type="entry name" value="RVT_3"/>
    <property type="match status" value="1"/>
</dbReference>
<evidence type="ECO:0008006" key="5">
    <source>
        <dbReference type="Google" id="ProtNLM"/>
    </source>
</evidence>
<dbReference type="AlphaFoldDB" id="A0A803NSI4"/>
<dbReference type="InterPro" id="IPR002156">
    <property type="entry name" value="RNaseH_domain"/>
</dbReference>
<evidence type="ECO:0000259" key="1">
    <source>
        <dbReference type="Pfam" id="PF13456"/>
    </source>
</evidence>
<dbReference type="CDD" id="cd06222">
    <property type="entry name" value="RNase_H_like"/>
    <property type="match status" value="1"/>
</dbReference>
<dbReference type="InterPro" id="IPR026960">
    <property type="entry name" value="RVT-Znf"/>
</dbReference>
<dbReference type="EnsemblPlants" id="evm.model.02.1162">
    <property type="protein sequence ID" value="cds.evm.model.02.1162"/>
    <property type="gene ID" value="evm.TU.02.1162"/>
</dbReference>
<feature type="domain" description="RNase H type-1" evidence="1">
    <location>
        <begin position="182"/>
        <end position="279"/>
    </location>
</feature>
<dbReference type="InterPro" id="IPR044730">
    <property type="entry name" value="RNase_H-like_dom_plant"/>
</dbReference>
<evidence type="ECO:0000313" key="3">
    <source>
        <dbReference type="EnsemblPlants" id="cds.evm.model.02.1162"/>
    </source>
</evidence>
<dbReference type="EMBL" id="UZAU01000163">
    <property type="status" value="NOT_ANNOTATED_CDS"/>
    <property type="molecule type" value="Genomic_DNA"/>
</dbReference>
<reference evidence="3" key="1">
    <citation type="submission" date="2018-11" db="EMBL/GenBank/DDBJ databases">
        <authorList>
            <person name="Grassa J C."/>
        </authorList>
    </citation>
    <scope>NUCLEOTIDE SEQUENCE [LARGE SCALE GENOMIC DNA]</scope>
</reference>
<protein>
    <recommendedName>
        <fullName evidence="5">Reverse transcriptase zinc-binding domain-containing protein</fullName>
    </recommendedName>
</protein>
<dbReference type="InterPro" id="IPR052929">
    <property type="entry name" value="RNase_H-like_EbsB-rel"/>
</dbReference>
<dbReference type="Gene3D" id="3.30.420.10">
    <property type="entry name" value="Ribonuclease H-like superfamily/Ribonuclease H"/>
    <property type="match status" value="1"/>
</dbReference>
<sequence>MYIVLSTTSADPKWKKIWNSKVHPRLKLIWWQMERNAFPTRGKLAGFMELNTICCPVCGEEKETFFHLMWKCTFAKALWFNSSLGLRVEQVMFVVRPSNITFLEIMVIALCMMEAMWKERNSIVHGQSKNSIWQVLSNINTKIMEQLRVVSNEVEDFCAWSPPAESWLCCNCDIACDDEGMVVATVVHDDQGRIVTIKTERSHLTDPLIGEAVAVCMAAELMIEKKVAQVVFQSDNIEVVKAFSYATDRDSNFKLVNLRSRFQQLCKGFQNWEIGHVPRR</sequence>
<dbReference type="Proteomes" id="UP000596661">
    <property type="component" value="Chromosome 2"/>
</dbReference>
<keyword evidence="4" id="KW-1185">Reference proteome</keyword>
<dbReference type="InterPro" id="IPR036397">
    <property type="entry name" value="RNaseH_sf"/>
</dbReference>
<name>A0A803NSI4_CANSA</name>
<feature type="domain" description="Reverse transcriptase zinc-binding" evidence="2">
    <location>
        <begin position="8"/>
        <end position="79"/>
    </location>
</feature>
<evidence type="ECO:0000259" key="2">
    <source>
        <dbReference type="Pfam" id="PF13966"/>
    </source>
</evidence>
<accession>A0A803NSI4</accession>